<dbReference type="GO" id="GO:1904812">
    <property type="term" value="P:rRNA acetylation involved in maturation of SSU-rRNA"/>
    <property type="evidence" value="ECO:0007669"/>
    <property type="project" value="TreeGrafter"/>
</dbReference>
<dbReference type="OrthoDB" id="5578851at2"/>
<dbReference type="CDD" id="cd04301">
    <property type="entry name" value="NAT_SF"/>
    <property type="match status" value="1"/>
</dbReference>
<evidence type="ECO:0000256" key="8">
    <source>
        <dbReference type="ARBA" id="ARBA00023315"/>
    </source>
</evidence>
<dbReference type="PANTHER" id="PTHR10925">
    <property type="entry name" value="N-ACETYLTRANSFERASE 10"/>
    <property type="match status" value="1"/>
</dbReference>
<proteinExistence type="inferred from homology"/>
<evidence type="ECO:0000256" key="3">
    <source>
        <dbReference type="ARBA" id="ARBA00022679"/>
    </source>
</evidence>
<dbReference type="HAMAP" id="MF_01886">
    <property type="entry name" value="tRNA_acetyltr_TmcA"/>
    <property type="match status" value="1"/>
</dbReference>
<dbReference type="GO" id="GO:0005737">
    <property type="term" value="C:cytoplasm"/>
    <property type="evidence" value="ECO:0007669"/>
    <property type="project" value="UniProtKB-SubCell"/>
</dbReference>
<feature type="binding site" evidence="9">
    <location>
        <position position="504"/>
    </location>
    <ligand>
        <name>acetyl-CoA</name>
        <dbReference type="ChEBI" id="CHEBI:57288"/>
    </ligand>
</feature>
<evidence type="ECO:0000256" key="1">
    <source>
        <dbReference type="ARBA" id="ARBA00022490"/>
    </source>
</evidence>
<reference evidence="12 13" key="1">
    <citation type="submission" date="2016-03" db="EMBL/GenBank/DDBJ databases">
        <title>Draft genome sequence of the Vibrio tubiashii subs. europaeus.</title>
        <authorList>
            <person name="Spinard E."/>
            <person name="Dubert J."/>
            <person name="Nelson D.R."/>
            <person name="Barja J.L."/>
        </authorList>
    </citation>
    <scope>NUCLEOTIDE SEQUENCE [LARGE SCALE GENOMIC DNA]</scope>
    <source>
        <strain evidence="13">PP-638</strain>
        <strain evidence="12">PP2-638</strain>
    </source>
</reference>
<gene>
    <name evidence="9" type="primary">tmcA</name>
    <name evidence="12" type="ORF">AZ468_18615</name>
    <name evidence="11" type="ORF">OPW20_05930</name>
</gene>
<dbReference type="GO" id="GO:0051391">
    <property type="term" value="P:tRNA acetylation"/>
    <property type="evidence" value="ECO:0007669"/>
    <property type="project" value="UniProtKB-UniRule"/>
</dbReference>
<dbReference type="RefSeq" id="WP_069668748.1">
    <property type="nucleotide sequence ID" value="NZ_JAPFIN010000019.1"/>
</dbReference>
<feature type="binding site" evidence="9">
    <location>
        <position position="156"/>
    </location>
    <ligand>
        <name>ATP</name>
        <dbReference type="ChEBI" id="CHEBI:30616"/>
    </ligand>
</feature>
<dbReference type="GeneID" id="78077735"/>
<keyword evidence="4 9" id="KW-0819">tRNA processing</keyword>
<evidence type="ECO:0000256" key="5">
    <source>
        <dbReference type="ARBA" id="ARBA00022741"/>
    </source>
</evidence>
<dbReference type="Gene3D" id="3.40.630.30">
    <property type="match status" value="1"/>
</dbReference>
<comment type="function">
    <text evidence="9">Catalyzes the formation of N(4)-acetylcytidine (ac(4)C) at the wobble position of tRNA(Met), by using acetyl-CoA as an acetyl donor and ATP (or GTP).</text>
</comment>
<dbReference type="Gene3D" id="3.40.50.300">
    <property type="entry name" value="P-loop containing nucleotide triphosphate hydrolases"/>
    <property type="match status" value="1"/>
</dbReference>
<dbReference type="Pfam" id="PF13718">
    <property type="entry name" value="GNAT_acetyltr_2"/>
    <property type="match status" value="2"/>
</dbReference>
<keyword evidence="1 9" id="KW-0963">Cytoplasm</keyword>
<dbReference type="EC" id="2.3.1.193" evidence="9"/>
<dbReference type="EMBL" id="JAPFIT010000010">
    <property type="protein sequence ID" value="MDC5739596.1"/>
    <property type="molecule type" value="Genomic_DNA"/>
</dbReference>
<evidence type="ECO:0000313" key="14">
    <source>
        <dbReference type="Proteomes" id="UP001150001"/>
    </source>
</evidence>
<evidence type="ECO:0000256" key="2">
    <source>
        <dbReference type="ARBA" id="ARBA00022555"/>
    </source>
</evidence>
<sequence length="665" mass="74470">MTAIKDYFSNLLALSAKSNHRYGVVLQGSEHWQTQCLDTLFSLVASEDVFCLGGDSKHEVRKHVGYKKGQQLLGQECLLLYCDFRDGFDANSFTAATGCVRGGGLVIILPEQTSNPTLAHRWLDNAFHNLILVEEGCELSIPQSRENQAHDKFEQQNQAIEKVLKVVEGHRKRPLVMTADRGRGKSSALGIAAAKLMQERSIHIVVTAPSLATVQPVFEHAQRLLPQATADKGRLQFQQSVLEFVAPDELLRSQQACDCLFVDEASAIPIPMLKTMVDQHHRAVFSTTIHGYEGCGRGFTVKFQTWLKQQRPGAQFFHLDAPIRWNVGDPLEQWLFDAFLLDADLSDVKQQASLNQLIQLDKQMLLDQPSILRRCFALLVNAHYQTSPNDLMLLLEDDAIQLYAILDDCQCLGCMLTVEEGRLSAEVVEQVQLGKRRPRGHLVPSLLANQLGITEAALQSSQRIMRIAVHPSMQRAGIGKAMVEQLIQSGGYDFYSTSFGATAELVDFWRSCGFTPAKLGSQREQASGTHSLVMVNGGLDWRHQIEEYFDLSFQYAVSETYRELEIELVRSLLTKDNASVEKPYLNGLIINYCHGGASFDSVVPLLDLWWKSSPHILGNMSDLFIRKVVQRRDWQWCAKAFGFAGSKQIEQEFRAQLLSSITGGN</sequence>
<dbReference type="GO" id="GO:1990883">
    <property type="term" value="F:18S rRNA cytidine N-acetyltransferase activity"/>
    <property type="evidence" value="ECO:0007669"/>
    <property type="project" value="TreeGrafter"/>
</dbReference>
<dbReference type="SUPFAM" id="SSF52540">
    <property type="entry name" value="P-loop containing nucleoside triphosphate hydrolases"/>
    <property type="match status" value="1"/>
</dbReference>
<dbReference type="GO" id="GO:0051392">
    <property type="term" value="F:tRNA cytidine N4-acetyltransferase activity"/>
    <property type="evidence" value="ECO:0007669"/>
    <property type="project" value="UniProtKB-UniRule"/>
</dbReference>
<evidence type="ECO:0000313" key="11">
    <source>
        <dbReference type="EMBL" id="MDC5739596.1"/>
    </source>
</evidence>
<dbReference type="GO" id="GO:0002101">
    <property type="term" value="P:tRNA wobble cytosine modification"/>
    <property type="evidence" value="ECO:0007669"/>
    <property type="project" value="UniProtKB-UniRule"/>
</dbReference>
<dbReference type="EMBL" id="LUAX01000007">
    <property type="protein sequence ID" value="OAM97558.1"/>
    <property type="molecule type" value="Genomic_DNA"/>
</dbReference>
<dbReference type="GO" id="GO:0005524">
    <property type="term" value="F:ATP binding"/>
    <property type="evidence" value="ECO:0007669"/>
    <property type="project" value="UniProtKB-UniRule"/>
</dbReference>
<dbReference type="InterPro" id="IPR027417">
    <property type="entry name" value="P-loop_NTPase"/>
</dbReference>
<dbReference type="PROSITE" id="PS51186">
    <property type="entry name" value="GNAT"/>
    <property type="match status" value="1"/>
</dbReference>
<comment type="similarity">
    <text evidence="9">Belongs to the TmcA family.</text>
</comment>
<organism evidence="12 13">
    <name type="scientific">Vibrio europaeus</name>
    <dbReference type="NCBI Taxonomy" id="300876"/>
    <lineage>
        <taxon>Bacteria</taxon>
        <taxon>Pseudomonadati</taxon>
        <taxon>Pseudomonadota</taxon>
        <taxon>Gammaproteobacteria</taxon>
        <taxon>Vibrionales</taxon>
        <taxon>Vibrionaceae</taxon>
        <taxon>Vibrio</taxon>
        <taxon>Vibrio oreintalis group</taxon>
    </lineage>
</organism>
<evidence type="ECO:0000256" key="9">
    <source>
        <dbReference type="HAMAP-Rule" id="MF_01886"/>
    </source>
</evidence>
<comment type="catalytic activity">
    <reaction evidence="9">
        <text>cytidine(34) in elongator tRNA(Met) + acetyl-CoA + ATP + H2O = N(4)-acetylcytidine(34) in elongator tRNA(Met) + ADP + phosphate + CoA + H(+)</text>
        <dbReference type="Rhea" id="RHEA:43788"/>
        <dbReference type="Rhea" id="RHEA-COMP:10693"/>
        <dbReference type="Rhea" id="RHEA-COMP:10694"/>
        <dbReference type="ChEBI" id="CHEBI:15377"/>
        <dbReference type="ChEBI" id="CHEBI:15378"/>
        <dbReference type="ChEBI" id="CHEBI:30616"/>
        <dbReference type="ChEBI" id="CHEBI:43474"/>
        <dbReference type="ChEBI" id="CHEBI:57287"/>
        <dbReference type="ChEBI" id="CHEBI:57288"/>
        <dbReference type="ChEBI" id="CHEBI:74900"/>
        <dbReference type="ChEBI" id="CHEBI:82748"/>
        <dbReference type="ChEBI" id="CHEBI:456216"/>
        <dbReference type="EC" id="2.3.1.193"/>
    </reaction>
</comment>
<keyword evidence="8 9" id="KW-0012">Acyltransferase</keyword>
<dbReference type="Pfam" id="PF05127">
    <property type="entry name" value="NAT10_TcmA_helicase"/>
    <property type="match status" value="1"/>
</dbReference>
<dbReference type="InterPro" id="IPR032672">
    <property type="entry name" value="TmcA/NAT10/Kre33"/>
</dbReference>
<reference evidence="11" key="2">
    <citation type="submission" date="2022-11" db="EMBL/GenBank/DDBJ databases">
        <title>Role of the vibriolysin VemA secreted by the emergent pathogen Vibrio europaeus in the colonization of Manila clam mucus.</title>
        <authorList>
            <person name="Martinez C."/>
            <person name="Rodriguez S."/>
            <person name="Vences A."/>
            <person name="Barja J.L."/>
            <person name="Toranzo A.E."/>
            <person name="Dubert J."/>
        </authorList>
    </citation>
    <scope>NUCLEOTIDE SEQUENCE</scope>
    <source>
        <strain evidence="11">3454</strain>
    </source>
</reference>
<feature type="binding site" evidence="9">
    <location>
        <position position="324"/>
    </location>
    <ligand>
        <name>ATP</name>
        <dbReference type="ChEBI" id="CHEBI:30616"/>
    </ligand>
</feature>
<evidence type="ECO:0000313" key="13">
    <source>
        <dbReference type="Proteomes" id="UP000094761"/>
    </source>
</evidence>
<dbReference type="AlphaFoldDB" id="A0A178J7P7"/>
<dbReference type="InterPro" id="IPR000182">
    <property type="entry name" value="GNAT_dom"/>
</dbReference>
<dbReference type="PANTHER" id="PTHR10925:SF5">
    <property type="entry name" value="RNA CYTIDINE ACETYLTRANSFERASE"/>
    <property type="match status" value="1"/>
</dbReference>
<dbReference type="InterPro" id="IPR013562">
    <property type="entry name" value="TmcA/NAT10_N"/>
</dbReference>
<dbReference type="Gene3D" id="3.40.50.11040">
    <property type="match status" value="1"/>
</dbReference>
<dbReference type="SUPFAM" id="SSF55729">
    <property type="entry name" value="Acyl-CoA N-acyltransferases (Nat)"/>
    <property type="match status" value="1"/>
</dbReference>
<dbReference type="GO" id="GO:0000049">
    <property type="term" value="F:tRNA binding"/>
    <property type="evidence" value="ECO:0007669"/>
    <property type="project" value="UniProtKB-UniRule"/>
</dbReference>
<comment type="caution">
    <text evidence="9">Lacks conserved residue(s) required for the propagation of feature annotation.</text>
</comment>
<keyword evidence="3 9" id="KW-0808">Transferase</keyword>
<evidence type="ECO:0000256" key="4">
    <source>
        <dbReference type="ARBA" id="ARBA00022694"/>
    </source>
</evidence>
<keyword evidence="6 9" id="KW-0067">ATP-binding</keyword>
<protein>
    <recommendedName>
        <fullName evidence="9">tRNA(Met) cytidine acetyltransferase TmcA</fullName>
        <ecNumber evidence="9">2.3.1.193</ecNumber>
    </recommendedName>
</protein>
<accession>A0A178J7P7</accession>
<comment type="caution">
    <text evidence="12">The sequence shown here is derived from an EMBL/GenBank/DDBJ whole genome shotgun (WGS) entry which is preliminary data.</text>
</comment>
<evidence type="ECO:0000256" key="7">
    <source>
        <dbReference type="ARBA" id="ARBA00022884"/>
    </source>
</evidence>
<feature type="domain" description="N-acetyltransferase" evidence="10">
    <location>
        <begin position="389"/>
        <end position="546"/>
    </location>
</feature>
<dbReference type="Proteomes" id="UP000094761">
    <property type="component" value="Unassembled WGS sequence"/>
</dbReference>
<keyword evidence="2 9" id="KW-0820">tRNA-binding</keyword>
<feature type="binding site" evidence="9">
    <location>
        <begin position="467"/>
        <end position="469"/>
    </location>
    <ligand>
        <name>acetyl-CoA</name>
        <dbReference type="ChEBI" id="CHEBI:57288"/>
    </ligand>
</feature>
<evidence type="ECO:0000259" key="10">
    <source>
        <dbReference type="PROSITE" id="PS51186"/>
    </source>
</evidence>
<evidence type="ECO:0000256" key="6">
    <source>
        <dbReference type="ARBA" id="ARBA00022840"/>
    </source>
</evidence>
<keyword evidence="7 9" id="KW-0694">RNA-binding</keyword>
<dbReference type="Pfam" id="PF08351">
    <property type="entry name" value="TmcA_N"/>
    <property type="match status" value="1"/>
</dbReference>
<keyword evidence="5 9" id="KW-0547">Nucleotide-binding</keyword>
<dbReference type="InterPro" id="IPR007807">
    <property type="entry name" value="TcmA/NAT10_helicase"/>
</dbReference>
<dbReference type="Proteomes" id="UP001150001">
    <property type="component" value="Unassembled WGS sequence"/>
</dbReference>
<evidence type="ECO:0000313" key="12">
    <source>
        <dbReference type="EMBL" id="OAM97558.1"/>
    </source>
</evidence>
<name>A0A178J7P7_9VIBR</name>
<keyword evidence="14" id="KW-1185">Reference proteome</keyword>
<dbReference type="InterPro" id="IPR024914">
    <property type="entry name" value="tRNA_acetyltr_TmcA"/>
</dbReference>
<dbReference type="InterPro" id="IPR016181">
    <property type="entry name" value="Acyl_CoA_acyltransferase"/>
</dbReference>
<comment type="subcellular location">
    <subcellularLocation>
        <location evidence="9">Cytoplasm</location>
    </subcellularLocation>
</comment>